<dbReference type="PROSITE" id="PS00374">
    <property type="entry name" value="MGMT"/>
    <property type="match status" value="1"/>
</dbReference>
<dbReference type="Proteomes" id="UP001523565">
    <property type="component" value="Unassembled WGS sequence"/>
</dbReference>
<organism evidence="11 12">
    <name type="scientific">Ohessyouella blattaphilus</name>
    <dbReference type="NCBI Taxonomy" id="2949333"/>
    <lineage>
        <taxon>Bacteria</taxon>
        <taxon>Bacillati</taxon>
        <taxon>Bacillota</taxon>
        <taxon>Clostridia</taxon>
        <taxon>Lachnospirales</taxon>
        <taxon>Lachnospiraceae</taxon>
        <taxon>Ohessyouella</taxon>
    </lineage>
</organism>
<dbReference type="PANTHER" id="PTHR10815:SF5">
    <property type="entry name" value="METHYLATED-DNA--PROTEIN-CYSTEINE METHYLTRANSFERASE"/>
    <property type="match status" value="1"/>
</dbReference>
<evidence type="ECO:0000256" key="5">
    <source>
        <dbReference type="ARBA" id="ARBA00022763"/>
    </source>
</evidence>
<keyword evidence="2 8" id="KW-0963">Cytoplasm</keyword>
<sequence length="177" mass="19368">MDYIKKITSPLGGITIASDGKALTGLWFDGQKYFGEALSKEYVEKDLPVFQQTEEWLAIYFSGKAPDFTPPLSLKTTPFRKNVWEIMLKIPFGRTMTYGEIARQVVQQKGLSHMSAQAVGGAVGHNSISLIIPCHRVVGGNGSLTGYAGGIDKKVKLLTMEKIDMSSFHVPEKGTAL</sequence>
<evidence type="ECO:0000313" key="11">
    <source>
        <dbReference type="EMBL" id="MCP1110427.1"/>
    </source>
</evidence>
<feature type="active site" description="Nucleophile; methyl group acceptor" evidence="8">
    <location>
        <position position="134"/>
    </location>
</feature>
<dbReference type="InterPro" id="IPR036217">
    <property type="entry name" value="MethylDNA_cys_MeTrfase_DNAb"/>
</dbReference>
<evidence type="ECO:0000256" key="8">
    <source>
        <dbReference type="HAMAP-Rule" id="MF_00772"/>
    </source>
</evidence>
<keyword evidence="4 8" id="KW-0808">Transferase</keyword>
<dbReference type="InterPro" id="IPR023546">
    <property type="entry name" value="MGMT"/>
</dbReference>
<evidence type="ECO:0000256" key="4">
    <source>
        <dbReference type="ARBA" id="ARBA00022679"/>
    </source>
</evidence>
<dbReference type="PANTHER" id="PTHR10815">
    <property type="entry name" value="METHYLATED-DNA--PROTEIN-CYSTEINE METHYLTRANSFERASE"/>
    <property type="match status" value="1"/>
</dbReference>
<dbReference type="HAMAP" id="MF_00772">
    <property type="entry name" value="OGT"/>
    <property type="match status" value="1"/>
</dbReference>
<dbReference type="CDD" id="cd06445">
    <property type="entry name" value="ATase"/>
    <property type="match status" value="1"/>
</dbReference>
<name>A0ABT1EKX8_9FIRM</name>
<evidence type="ECO:0000256" key="1">
    <source>
        <dbReference type="ARBA" id="ARBA00001286"/>
    </source>
</evidence>
<accession>A0ABT1EKX8</accession>
<dbReference type="InterPro" id="IPR014048">
    <property type="entry name" value="MethylDNA_cys_MeTrfase_DNA-bd"/>
</dbReference>
<evidence type="ECO:0000256" key="2">
    <source>
        <dbReference type="ARBA" id="ARBA00022490"/>
    </source>
</evidence>
<comment type="catalytic activity">
    <reaction evidence="7 8">
        <text>a 6-O-methyl-2'-deoxyguanosine in DNA + L-cysteinyl-[protein] = S-methyl-L-cysteinyl-[protein] + a 2'-deoxyguanosine in DNA</text>
        <dbReference type="Rhea" id="RHEA:24000"/>
        <dbReference type="Rhea" id="RHEA-COMP:10131"/>
        <dbReference type="Rhea" id="RHEA-COMP:10132"/>
        <dbReference type="Rhea" id="RHEA-COMP:11367"/>
        <dbReference type="Rhea" id="RHEA-COMP:11368"/>
        <dbReference type="ChEBI" id="CHEBI:29950"/>
        <dbReference type="ChEBI" id="CHEBI:82612"/>
        <dbReference type="ChEBI" id="CHEBI:85445"/>
        <dbReference type="ChEBI" id="CHEBI:85448"/>
        <dbReference type="EC" id="2.1.1.63"/>
    </reaction>
</comment>
<dbReference type="Pfam" id="PF02870">
    <property type="entry name" value="Methyltransf_1N"/>
    <property type="match status" value="1"/>
</dbReference>
<dbReference type="RefSeq" id="WP_262069307.1">
    <property type="nucleotide sequence ID" value="NZ_JAMXOC010000013.1"/>
</dbReference>
<evidence type="ECO:0000259" key="10">
    <source>
        <dbReference type="Pfam" id="PF02870"/>
    </source>
</evidence>
<evidence type="ECO:0000259" key="9">
    <source>
        <dbReference type="Pfam" id="PF01035"/>
    </source>
</evidence>
<dbReference type="InterPro" id="IPR008332">
    <property type="entry name" value="MethylG_MeTrfase_N"/>
</dbReference>
<dbReference type="InterPro" id="IPR036388">
    <property type="entry name" value="WH-like_DNA-bd_sf"/>
</dbReference>
<dbReference type="SUPFAM" id="SSF53155">
    <property type="entry name" value="Methylated DNA-protein cysteine methyltransferase domain"/>
    <property type="match status" value="1"/>
</dbReference>
<evidence type="ECO:0000256" key="6">
    <source>
        <dbReference type="ARBA" id="ARBA00023204"/>
    </source>
</evidence>
<dbReference type="SUPFAM" id="SSF46767">
    <property type="entry name" value="Methylated DNA-protein cysteine methyltransferase, C-terminal domain"/>
    <property type="match status" value="1"/>
</dbReference>
<dbReference type="EC" id="2.1.1.63" evidence="8"/>
<proteinExistence type="inferred from homology"/>
<dbReference type="InterPro" id="IPR001497">
    <property type="entry name" value="MethylDNA_cys_MeTrfase_AS"/>
</dbReference>
<evidence type="ECO:0000313" key="12">
    <source>
        <dbReference type="Proteomes" id="UP001523565"/>
    </source>
</evidence>
<keyword evidence="3 8" id="KW-0489">Methyltransferase</keyword>
<comment type="catalytic activity">
    <reaction evidence="1 8">
        <text>a 4-O-methyl-thymidine in DNA + L-cysteinyl-[protein] = a thymidine in DNA + S-methyl-L-cysteinyl-[protein]</text>
        <dbReference type="Rhea" id="RHEA:53428"/>
        <dbReference type="Rhea" id="RHEA-COMP:10131"/>
        <dbReference type="Rhea" id="RHEA-COMP:10132"/>
        <dbReference type="Rhea" id="RHEA-COMP:13555"/>
        <dbReference type="Rhea" id="RHEA-COMP:13556"/>
        <dbReference type="ChEBI" id="CHEBI:29950"/>
        <dbReference type="ChEBI" id="CHEBI:82612"/>
        <dbReference type="ChEBI" id="CHEBI:137386"/>
        <dbReference type="ChEBI" id="CHEBI:137387"/>
        <dbReference type="EC" id="2.1.1.63"/>
    </reaction>
</comment>
<feature type="domain" description="Methylguanine DNA methyltransferase ribonuclease-like" evidence="10">
    <location>
        <begin position="5"/>
        <end position="74"/>
    </location>
</feature>
<feature type="domain" description="Methylated-DNA-[protein]-cysteine S-methyltransferase DNA binding" evidence="9">
    <location>
        <begin position="78"/>
        <end position="162"/>
    </location>
</feature>
<keyword evidence="6 8" id="KW-0234">DNA repair</keyword>
<evidence type="ECO:0000256" key="3">
    <source>
        <dbReference type="ARBA" id="ARBA00022603"/>
    </source>
</evidence>
<protein>
    <recommendedName>
        <fullName evidence="8">Methylated-DNA--protein-cysteine methyltransferase</fullName>
        <ecNumber evidence="8">2.1.1.63</ecNumber>
    </recommendedName>
    <alternativeName>
        <fullName evidence="8">6-O-methylguanine-DNA methyltransferase</fullName>
        <shortName evidence="8">MGMT</shortName>
    </alternativeName>
    <alternativeName>
        <fullName evidence="8">O-6-methylguanine-DNA-alkyltransferase</fullName>
    </alternativeName>
</protein>
<comment type="function">
    <text evidence="8">Involved in the cellular defense against the biological effects of O6-methylguanine (O6-MeG) and O4-methylthymine (O4-MeT) in DNA. Repairs the methylated nucleobase in DNA by stoichiometrically transferring the methyl group to a cysteine residue in the enzyme. This is a suicide reaction: the enzyme is irreversibly inactivated.</text>
</comment>
<dbReference type="NCBIfam" id="TIGR00589">
    <property type="entry name" value="ogt"/>
    <property type="match status" value="1"/>
</dbReference>
<dbReference type="Pfam" id="PF01035">
    <property type="entry name" value="DNA_binding_1"/>
    <property type="match status" value="1"/>
</dbReference>
<reference evidence="11 12" key="1">
    <citation type="journal article" date="2022" name="Genome Biol. Evol.">
        <title>Host diet, physiology and behaviors set the stage for Lachnospiraceae cladogenesis.</title>
        <authorList>
            <person name="Vera-Ponce De Leon A."/>
            <person name="Schneider M."/>
            <person name="Jahnes B.C."/>
            <person name="Sadowski V."/>
            <person name="Camuy-Velez L.A."/>
            <person name="Duan J."/>
            <person name="Sabree Z.L."/>
        </authorList>
    </citation>
    <scope>NUCLEOTIDE SEQUENCE [LARGE SCALE GENOMIC DNA]</scope>
    <source>
        <strain evidence="11 12">PAL227</strain>
    </source>
</reference>
<comment type="miscellaneous">
    <text evidence="8">This enzyme catalyzes only one turnover and therefore is not strictly catalytic. According to one definition, an enzyme is a biocatalyst that acts repeatedly and over many reaction cycles.</text>
</comment>
<dbReference type="Gene3D" id="1.10.10.10">
    <property type="entry name" value="Winged helix-like DNA-binding domain superfamily/Winged helix DNA-binding domain"/>
    <property type="match status" value="1"/>
</dbReference>
<comment type="similarity">
    <text evidence="8">Belongs to the MGMT family.</text>
</comment>
<keyword evidence="5 8" id="KW-0227">DNA damage</keyword>
<dbReference type="EMBL" id="JAMZFV010000013">
    <property type="protein sequence ID" value="MCP1110427.1"/>
    <property type="molecule type" value="Genomic_DNA"/>
</dbReference>
<comment type="subcellular location">
    <subcellularLocation>
        <location evidence="8">Cytoplasm</location>
    </subcellularLocation>
</comment>
<dbReference type="InterPro" id="IPR036631">
    <property type="entry name" value="MGMT_N_sf"/>
</dbReference>
<gene>
    <name evidence="11" type="ORF">NK118_09210</name>
</gene>
<dbReference type="Gene3D" id="3.30.160.70">
    <property type="entry name" value="Methylated DNA-protein cysteine methyltransferase domain"/>
    <property type="match status" value="1"/>
</dbReference>
<evidence type="ECO:0000256" key="7">
    <source>
        <dbReference type="ARBA" id="ARBA00049348"/>
    </source>
</evidence>
<comment type="caution">
    <text evidence="11">The sequence shown here is derived from an EMBL/GenBank/DDBJ whole genome shotgun (WGS) entry which is preliminary data.</text>
</comment>
<keyword evidence="12" id="KW-1185">Reference proteome</keyword>